<proteinExistence type="predicted"/>
<organism evidence="2 3">
    <name type="scientific">Roseofilum capinflatum BLCC-M114</name>
    <dbReference type="NCBI Taxonomy" id="3022440"/>
    <lineage>
        <taxon>Bacteria</taxon>
        <taxon>Bacillati</taxon>
        <taxon>Cyanobacteriota</taxon>
        <taxon>Cyanophyceae</taxon>
        <taxon>Desertifilales</taxon>
        <taxon>Desertifilaceae</taxon>
        <taxon>Roseofilum</taxon>
        <taxon>Roseofilum capinflatum</taxon>
    </lineage>
</organism>
<evidence type="ECO:0000313" key="2">
    <source>
        <dbReference type="EMBL" id="MDJ1173417.1"/>
    </source>
</evidence>
<dbReference type="EMBL" id="JAQOSO010000021">
    <property type="protein sequence ID" value="MDJ1173417.1"/>
    <property type="molecule type" value="Genomic_DNA"/>
</dbReference>
<keyword evidence="1" id="KW-0732">Signal</keyword>
<dbReference type="NCBIfam" id="TIGR02595">
    <property type="entry name" value="PEP_CTERM"/>
    <property type="match status" value="1"/>
</dbReference>
<dbReference type="Proteomes" id="UP001235849">
    <property type="component" value="Unassembled WGS sequence"/>
</dbReference>
<sequence>MSISVVLIAGVAELGVSQAAFSASLTTLFSANNGGNTGGAVYFNIETGANALSITGFDTNTAELFGPTAGFEVYTKLGTAQGFEGNIGAWDLESTGTITPSGRDNPSAVDLDNPFVLEANTLYGFALVMPSSVGHDYTNGSGCSAYVAGGNCSSSNGDLSFIGGSASNSPFSTSSPFAPRIWNGTIEYEVVAESVPEPTALLGLVGLGCGLLVSKRNQRKS</sequence>
<evidence type="ECO:0000256" key="1">
    <source>
        <dbReference type="SAM" id="SignalP"/>
    </source>
</evidence>
<accession>A0ABT7B2M4</accession>
<reference evidence="2 3" key="1">
    <citation type="submission" date="2023-01" db="EMBL/GenBank/DDBJ databases">
        <title>Novel diversity within Roseofilum (Cyanobacteria; Desertifilaceae) from marine benthic mats with descriptions of four novel species.</title>
        <authorList>
            <person name="Wang Y."/>
            <person name="Berthold D.E."/>
            <person name="Hu J."/>
            <person name="Lefler F.W."/>
            <person name="Laughinghouse H.D. IV."/>
        </authorList>
    </citation>
    <scope>NUCLEOTIDE SEQUENCE [LARGE SCALE GENOMIC DNA]</scope>
    <source>
        <strain evidence="2 3">BLCC-M114</strain>
    </source>
</reference>
<dbReference type="InterPro" id="IPR013424">
    <property type="entry name" value="Ice-binding_C"/>
</dbReference>
<gene>
    <name evidence="2" type="ORF">PMG25_04860</name>
</gene>
<keyword evidence="3" id="KW-1185">Reference proteome</keyword>
<evidence type="ECO:0000313" key="3">
    <source>
        <dbReference type="Proteomes" id="UP001235849"/>
    </source>
</evidence>
<dbReference type="RefSeq" id="WP_283765783.1">
    <property type="nucleotide sequence ID" value="NZ_JAQOSO010000021.1"/>
</dbReference>
<feature type="chain" id="PRO_5047020485" evidence="1">
    <location>
        <begin position="23"/>
        <end position="221"/>
    </location>
</feature>
<name>A0ABT7B2M4_9CYAN</name>
<protein>
    <submittedName>
        <fullName evidence="2">PEP-CTERM sorting domain-containing protein</fullName>
    </submittedName>
</protein>
<comment type="caution">
    <text evidence="2">The sequence shown here is derived from an EMBL/GenBank/DDBJ whole genome shotgun (WGS) entry which is preliminary data.</text>
</comment>
<feature type="signal peptide" evidence="1">
    <location>
        <begin position="1"/>
        <end position="22"/>
    </location>
</feature>